<feature type="region of interest" description="Disordered" evidence="1">
    <location>
        <begin position="175"/>
        <end position="451"/>
    </location>
</feature>
<gene>
    <name evidence="3" type="ORF">VC83_06450</name>
</gene>
<feature type="compositionally biased region" description="Basic and acidic residues" evidence="1">
    <location>
        <begin position="538"/>
        <end position="591"/>
    </location>
</feature>
<proteinExistence type="predicted"/>
<sequence length="591" mass="64301">MAQPQDAAAYYGDLLDSDKKPSRVMVALLTGIAKYIVKNLGDKDTKCLTPPKLAAFYKAVGGNYDSVFIDLPNPQISFIYQSIGCQHTLQPTDDDFHAPTIPALTTRGFVRWQTIEILLDPSGHVPFLQRAVHDFPILIPETGDRFPADLPASCLPQEPDAAIEKWHNKCAERLRRDSAADERPRGQPNHTADSRHQSPYVKASHTHPATSIPRDSPRGTDNFNPKPEQHPRRQKPTRSGTHAPTNPRDPPPTPRPATPPLEYEAARGRRRSVPRDYYRNIPTSSRPPKYASDVPQPEGLRPHNGGPGRRRHSHPRHRRERSSSSSSSSSWSSSSESLTTDLPTSPLYSASRASKSKDQPQPQPPPQQQGKPRRNAKPTAAPFAGRYSASPSPHPDPVAAAASAAAASAAAAAVGGGGGGGGLGGGLQNEKLRQDHRNRGLSMPNFRHAGGAGPKIATYKIAVDPPPAGKLGAASPFAPSYPNAWRSESRGGGANVRWRDLVDIDIPLRGGVKEPPVAPDAPPAVGGGGGFGAGGMGGREKYRREEFGKRERRSVSHEERARERERERRWERERADSETDARMERRLGGKR</sequence>
<accession>A0A177A8G2</accession>
<dbReference type="OrthoDB" id="5420895at2759"/>
<dbReference type="PANTHER" id="PTHR39611">
    <property type="entry name" value="HYDROXYPROLINE-RICH GLYCOPROTEIN DZ-HRGP-RELATED"/>
    <property type="match status" value="1"/>
</dbReference>
<dbReference type="Proteomes" id="UP000077154">
    <property type="component" value="Unassembled WGS sequence"/>
</dbReference>
<dbReference type="EMBL" id="KV441397">
    <property type="protein sequence ID" value="OAF58439.1"/>
    <property type="molecule type" value="Genomic_DNA"/>
</dbReference>
<feature type="compositionally biased region" description="Gly residues" evidence="1">
    <location>
        <begin position="414"/>
        <end position="427"/>
    </location>
</feature>
<feature type="domain" description="DUF7514" evidence="2">
    <location>
        <begin position="12"/>
        <end position="171"/>
    </location>
</feature>
<organism evidence="3">
    <name type="scientific">Pseudogymnoascus destructans</name>
    <dbReference type="NCBI Taxonomy" id="655981"/>
    <lineage>
        <taxon>Eukaryota</taxon>
        <taxon>Fungi</taxon>
        <taxon>Dikarya</taxon>
        <taxon>Ascomycota</taxon>
        <taxon>Pezizomycotina</taxon>
        <taxon>Leotiomycetes</taxon>
        <taxon>Thelebolales</taxon>
        <taxon>Thelebolaceae</taxon>
        <taxon>Pseudogymnoascus</taxon>
    </lineage>
</organism>
<dbReference type="GeneID" id="36289510"/>
<feature type="compositionally biased region" description="Low complexity" evidence="1">
    <location>
        <begin position="398"/>
        <end position="413"/>
    </location>
</feature>
<dbReference type="Pfam" id="PF24355">
    <property type="entry name" value="DUF7514"/>
    <property type="match status" value="1"/>
</dbReference>
<dbReference type="InterPro" id="IPR055936">
    <property type="entry name" value="DUF7514"/>
</dbReference>
<protein>
    <recommendedName>
        <fullName evidence="2">DUF7514 domain-containing protein</fullName>
    </recommendedName>
</protein>
<feature type="compositionally biased region" description="Polar residues" evidence="1">
    <location>
        <begin position="338"/>
        <end position="353"/>
    </location>
</feature>
<dbReference type="AlphaFoldDB" id="A0A177A8G2"/>
<feature type="compositionally biased region" description="Basic and acidic residues" evidence="1">
    <location>
        <begin position="175"/>
        <end position="185"/>
    </location>
</feature>
<dbReference type="PANTHER" id="PTHR39611:SF2">
    <property type="entry name" value="HYDROXYPROLINE-RICH GLYCOPROTEIN DZ-HRGP"/>
    <property type="match status" value="1"/>
</dbReference>
<reference evidence="3" key="1">
    <citation type="submission" date="2016-03" db="EMBL/GenBank/DDBJ databases">
        <title>Updated assembly of Pseudogymnoascus destructans, the fungus causing white-nose syndrome of bats.</title>
        <authorList>
            <person name="Palmer J.M."/>
            <person name="Drees K.P."/>
            <person name="Foster J.T."/>
            <person name="Lindner D.L."/>
        </authorList>
    </citation>
    <scope>NUCLEOTIDE SEQUENCE [LARGE SCALE GENOMIC DNA]</scope>
    <source>
        <strain evidence="3">20631-21</strain>
    </source>
</reference>
<evidence type="ECO:0000259" key="2">
    <source>
        <dbReference type="Pfam" id="PF24355"/>
    </source>
</evidence>
<feature type="compositionally biased region" description="Basic residues" evidence="1">
    <location>
        <begin position="308"/>
        <end position="320"/>
    </location>
</feature>
<name>A0A177A8G2_9PEZI</name>
<evidence type="ECO:0000313" key="3">
    <source>
        <dbReference type="EMBL" id="OAF58439.1"/>
    </source>
</evidence>
<dbReference type="VEuPathDB" id="FungiDB:GMDG_05368"/>
<feature type="compositionally biased region" description="Pro residues" evidence="1">
    <location>
        <begin position="247"/>
        <end position="259"/>
    </location>
</feature>
<dbReference type="RefSeq" id="XP_024323724.1">
    <property type="nucleotide sequence ID" value="XM_024470051.1"/>
</dbReference>
<feature type="compositionally biased region" description="Gly residues" evidence="1">
    <location>
        <begin position="525"/>
        <end position="537"/>
    </location>
</feature>
<dbReference type="eggNOG" id="ENOG502SNYF">
    <property type="taxonomic scope" value="Eukaryota"/>
</dbReference>
<evidence type="ECO:0000256" key="1">
    <source>
        <dbReference type="SAM" id="MobiDB-lite"/>
    </source>
</evidence>
<feature type="region of interest" description="Disordered" evidence="1">
    <location>
        <begin position="513"/>
        <end position="591"/>
    </location>
</feature>
<feature type="compositionally biased region" description="Low complexity" evidence="1">
    <location>
        <begin position="323"/>
        <end position="337"/>
    </location>
</feature>